<keyword evidence="3" id="KW-1185">Reference proteome</keyword>
<evidence type="ECO:0000313" key="3">
    <source>
        <dbReference type="Proteomes" id="UP000185696"/>
    </source>
</evidence>
<keyword evidence="1" id="KW-0472">Membrane</keyword>
<proteinExistence type="predicted"/>
<keyword evidence="1" id="KW-1133">Transmembrane helix</keyword>
<name>A0A7Z0WEP6_9PSEU</name>
<evidence type="ECO:0000313" key="2">
    <source>
        <dbReference type="EMBL" id="OLF05120.1"/>
    </source>
</evidence>
<evidence type="ECO:0000256" key="1">
    <source>
        <dbReference type="SAM" id="Phobius"/>
    </source>
</evidence>
<comment type="caution">
    <text evidence="2">The sequence shown here is derived from an EMBL/GenBank/DDBJ whole genome shotgun (WGS) entry which is preliminary data.</text>
</comment>
<dbReference type="RefSeq" id="WP_075137877.1">
    <property type="nucleotide sequence ID" value="NZ_MSIF01000033.1"/>
</dbReference>
<keyword evidence="1" id="KW-0812">Transmembrane</keyword>
<feature type="transmembrane region" description="Helical" evidence="1">
    <location>
        <begin position="38"/>
        <end position="56"/>
    </location>
</feature>
<gene>
    <name evidence="2" type="ORF">BLA60_37720</name>
</gene>
<dbReference type="Proteomes" id="UP000185696">
    <property type="component" value="Unassembled WGS sequence"/>
</dbReference>
<accession>A0A7Z0WEP6</accession>
<dbReference type="AlphaFoldDB" id="A0A7Z0WEP6"/>
<organism evidence="2 3">
    <name type="scientific">Actinophytocola xinjiangensis</name>
    <dbReference type="NCBI Taxonomy" id="485602"/>
    <lineage>
        <taxon>Bacteria</taxon>
        <taxon>Bacillati</taxon>
        <taxon>Actinomycetota</taxon>
        <taxon>Actinomycetes</taxon>
        <taxon>Pseudonocardiales</taxon>
        <taxon>Pseudonocardiaceae</taxon>
    </lineage>
</organism>
<dbReference type="EMBL" id="MSIF01000033">
    <property type="protein sequence ID" value="OLF05120.1"/>
    <property type="molecule type" value="Genomic_DNA"/>
</dbReference>
<reference evidence="2 3" key="1">
    <citation type="submission" date="2016-12" db="EMBL/GenBank/DDBJ databases">
        <title>The draft genome sequence of Actinophytocola xinjiangensis.</title>
        <authorList>
            <person name="Wang W."/>
            <person name="Yuan L."/>
        </authorList>
    </citation>
    <scope>NUCLEOTIDE SEQUENCE [LARGE SCALE GENOMIC DNA]</scope>
    <source>
        <strain evidence="2 3">CGMCC 4.4663</strain>
    </source>
</reference>
<protein>
    <submittedName>
        <fullName evidence="2">Uncharacterized protein</fullName>
    </submittedName>
</protein>
<sequence length="61" mass="6443">MSANDPKHFSVRTSVVLLTALLAAVAAGFLFFSGTDSVPLAVLTGFASFAGTWTFVDRLIH</sequence>
<feature type="transmembrane region" description="Helical" evidence="1">
    <location>
        <begin position="12"/>
        <end position="32"/>
    </location>
</feature>